<comment type="pathway">
    <text evidence="3 18">Phospholipid metabolism; CDP-diacylglycerol biosynthesis; CDP-diacylglycerol from sn-glycerol 3-phosphate: step 3/3.</text>
</comment>
<dbReference type="EC" id="2.7.7.41" evidence="6 18"/>
<dbReference type="PANTHER" id="PTHR46382">
    <property type="entry name" value="PHOSPHATIDATE CYTIDYLYLTRANSFERASE"/>
    <property type="match status" value="1"/>
</dbReference>
<feature type="transmembrane region" description="Helical" evidence="19">
    <location>
        <begin position="5"/>
        <end position="20"/>
    </location>
</feature>
<reference evidence="21" key="1">
    <citation type="submission" date="2017-02" db="EMBL/GenBank/DDBJ databases">
        <authorList>
            <person name="Varghese N."/>
            <person name="Submissions S."/>
        </authorList>
    </citation>
    <scope>NUCLEOTIDE SEQUENCE [LARGE SCALE GENOMIC DNA]</scope>
    <source>
        <strain evidence="21">DSM 15739</strain>
    </source>
</reference>
<keyword evidence="15 19" id="KW-0472">Membrane</keyword>
<dbReference type="Pfam" id="PF01148">
    <property type="entry name" value="CTP_transf_1"/>
    <property type="match status" value="1"/>
</dbReference>
<evidence type="ECO:0000256" key="18">
    <source>
        <dbReference type="RuleBase" id="RU003938"/>
    </source>
</evidence>
<evidence type="ECO:0000256" key="3">
    <source>
        <dbReference type="ARBA" id="ARBA00005119"/>
    </source>
</evidence>
<dbReference type="RefSeq" id="WP_078755602.1">
    <property type="nucleotide sequence ID" value="NZ_FUWO01000005.1"/>
</dbReference>
<evidence type="ECO:0000256" key="19">
    <source>
        <dbReference type="SAM" id="Phobius"/>
    </source>
</evidence>
<evidence type="ECO:0000256" key="4">
    <source>
        <dbReference type="ARBA" id="ARBA00005189"/>
    </source>
</evidence>
<keyword evidence="14" id="KW-0443">Lipid metabolism</keyword>
<comment type="catalytic activity">
    <reaction evidence="1 18">
        <text>a 1,2-diacyl-sn-glycero-3-phosphate + CTP + H(+) = a CDP-1,2-diacyl-sn-glycerol + diphosphate</text>
        <dbReference type="Rhea" id="RHEA:16229"/>
        <dbReference type="ChEBI" id="CHEBI:15378"/>
        <dbReference type="ChEBI" id="CHEBI:33019"/>
        <dbReference type="ChEBI" id="CHEBI:37563"/>
        <dbReference type="ChEBI" id="CHEBI:58332"/>
        <dbReference type="ChEBI" id="CHEBI:58608"/>
        <dbReference type="EC" id="2.7.7.41"/>
    </reaction>
</comment>
<keyword evidence="11 18" id="KW-0812">Transmembrane</keyword>
<evidence type="ECO:0000256" key="2">
    <source>
        <dbReference type="ARBA" id="ARBA00004651"/>
    </source>
</evidence>
<feature type="transmembrane region" description="Helical" evidence="19">
    <location>
        <begin position="133"/>
        <end position="153"/>
    </location>
</feature>
<dbReference type="STRING" id="1121925.SAMN02746011_00805"/>
<feature type="transmembrane region" description="Helical" evidence="19">
    <location>
        <begin position="78"/>
        <end position="97"/>
    </location>
</feature>
<keyword evidence="9" id="KW-0444">Lipid biosynthesis</keyword>
<keyword evidence="21" id="KW-1185">Reference proteome</keyword>
<dbReference type="OrthoDB" id="9799199at2"/>
<name>A0A1T4KPP6_9LACT</name>
<dbReference type="EMBL" id="FUWO01000005">
    <property type="protein sequence ID" value="SJZ44371.1"/>
    <property type="molecule type" value="Genomic_DNA"/>
</dbReference>
<evidence type="ECO:0000256" key="6">
    <source>
        <dbReference type="ARBA" id="ARBA00012487"/>
    </source>
</evidence>
<organism evidence="20 21">
    <name type="scientific">Globicatella sulfidifaciens DSM 15739</name>
    <dbReference type="NCBI Taxonomy" id="1121925"/>
    <lineage>
        <taxon>Bacteria</taxon>
        <taxon>Bacillati</taxon>
        <taxon>Bacillota</taxon>
        <taxon>Bacilli</taxon>
        <taxon>Lactobacillales</taxon>
        <taxon>Aerococcaceae</taxon>
        <taxon>Globicatella</taxon>
    </lineage>
</organism>
<feature type="transmembrane region" description="Helical" evidence="19">
    <location>
        <begin position="109"/>
        <end position="127"/>
    </location>
</feature>
<dbReference type="Proteomes" id="UP000189941">
    <property type="component" value="Unassembled WGS sequence"/>
</dbReference>
<feature type="transmembrane region" description="Helical" evidence="19">
    <location>
        <begin position="49"/>
        <end position="66"/>
    </location>
</feature>
<dbReference type="PROSITE" id="PS01315">
    <property type="entry name" value="CDS"/>
    <property type="match status" value="1"/>
</dbReference>
<keyword evidence="10 18" id="KW-0808">Transferase</keyword>
<evidence type="ECO:0000256" key="17">
    <source>
        <dbReference type="ARBA" id="ARBA00023264"/>
    </source>
</evidence>
<evidence type="ECO:0000313" key="21">
    <source>
        <dbReference type="Proteomes" id="UP000189941"/>
    </source>
</evidence>
<protein>
    <recommendedName>
        <fullName evidence="7 18">Phosphatidate cytidylyltransferase</fullName>
        <ecNumber evidence="6 18">2.7.7.41</ecNumber>
    </recommendedName>
</protein>
<evidence type="ECO:0000313" key="20">
    <source>
        <dbReference type="EMBL" id="SJZ44371.1"/>
    </source>
</evidence>
<evidence type="ECO:0000256" key="9">
    <source>
        <dbReference type="ARBA" id="ARBA00022516"/>
    </source>
</evidence>
<dbReference type="PANTHER" id="PTHR46382:SF1">
    <property type="entry name" value="PHOSPHATIDATE CYTIDYLYLTRANSFERASE"/>
    <property type="match status" value="1"/>
</dbReference>
<keyword evidence="12 18" id="KW-0548">Nucleotidyltransferase</keyword>
<feature type="transmembrane region" description="Helical" evidence="19">
    <location>
        <begin position="26"/>
        <end position="42"/>
    </location>
</feature>
<evidence type="ECO:0000256" key="7">
    <source>
        <dbReference type="ARBA" id="ARBA00019373"/>
    </source>
</evidence>
<evidence type="ECO:0000256" key="15">
    <source>
        <dbReference type="ARBA" id="ARBA00023136"/>
    </source>
</evidence>
<dbReference type="GO" id="GO:0004605">
    <property type="term" value="F:phosphatidate cytidylyltransferase activity"/>
    <property type="evidence" value="ECO:0007669"/>
    <property type="project" value="UniProtKB-EC"/>
</dbReference>
<evidence type="ECO:0000256" key="16">
    <source>
        <dbReference type="ARBA" id="ARBA00023209"/>
    </source>
</evidence>
<dbReference type="GO" id="GO:0005886">
    <property type="term" value="C:plasma membrane"/>
    <property type="evidence" value="ECO:0007669"/>
    <property type="project" value="UniProtKB-SubCell"/>
</dbReference>
<keyword evidence="8" id="KW-1003">Cell membrane</keyword>
<evidence type="ECO:0000256" key="11">
    <source>
        <dbReference type="ARBA" id="ARBA00022692"/>
    </source>
</evidence>
<evidence type="ECO:0000256" key="5">
    <source>
        <dbReference type="ARBA" id="ARBA00010185"/>
    </source>
</evidence>
<comment type="similarity">
    <text evidence="5 18">Belongs to the CDS family.</text>
</comment>
<evidence type="ECO:0000256" key="13">
    <source>
        <dbReference type="ARBA" id="ARBA00022989"/>
    </source>
</evidence>
<comment type="subcellular location">
    <subcellularLocation>
        <location evidence="2">Cell membrane</location>
        <topology evidence="2">Multi-pass membrane protein</topology>
    </subcellularLocation>
</comment>
<feature type="transmembrane region" description="Helical" evidence="19">
    <location>
        <begin position="174"/>
        <end position="196"/>
    </location>
</feature>
<evidence type="ECO:0000256" key="10">
    <source>
        <dbReference type="ARBA" id="ARBA00022679"/>
    </source>
</evidence>
<gene>
    <name evidence="20" type="ORF">SAMN02746011_00805</name>
</gene>
<accession>A0A1T4KPP6</accession>
<dbReference type="InterPro" id="IPR000374">
    <property type="entry name" value="PC_trans"/>
</dbReference>
<evidence type="ECO:0000256" key="12">
    <source>
        <dbReference type="ARBA" id="ARBA00022695"/>
    </source>
</evidence>
<keyword evidence="16" id="KW-0594">Phospholipid biosynthesis</keyword>
<dbReference type="AlphaFoldDB" id="A0A1T4KPP6"/>
<evidence type="ECO:0000256" key="14">
    <source>
        <dbReference type="ARBA" id="ARBA00023098"/>
    </source>
</evidence>
<proteinExistence type="inferred from homology"/>
<dbReference type="UniPathway" id="UPA00557">
    <property type="reaction ID" value="UER00614"/>
</dbReference>
<evidence type="ECO:0000256" key="8">
    <source>
        <dbReference type="ARBA" id="ARBA00022475"/>
    </source>
</evidence>
<comment type="pathway">
    <text evidence="4">Lipid metabolism.</text>
</comment>
<evidence type="ECO:0000256" key="1">
    <source>
        <dbReference type="ARBA" id="ARBA00001698"/>
    </source>
</evidence>
<keyword evidence="17" id="KW-1208">Phospholipid metabolism</keyword>
<sequence>MRTRIIGAIIGIAVLIPFVYLGSHPFAYGILVVAILGLFEIARMKQIQYFNAIGLISSLAVALIVLPEHYNLSWITNFNSQFLFYLCGMALLVLTVYGYKEINFEEVSVLMFAALYVGFGFRFIILIRDMGLVTLAYLFVVIWATDIGAYFIGRAYGKHKLAPEVSPNKTIEGSIGGVLCAMLAGVVFVFIFQPNLGDTNHVWLLSIILSLVGQFGDLVESALKRHFNVKDSGKFLPGHGGVLDRFDSLIFASFMFMIWLNLFQ</sequence>
<feature type="transmembrane region" description="Helical" evidence="19">
    <location>
        <begin position="243"/>
        <end position="262"/>
    </location>
</feature>
<dbReference type="GO" id="GO:0016024">
    <property type="term" value="P:CDP-diacylglycerol biosynthetic process"/>
    <property type="evidence" value="ECO:0007669"/>
    <property type="project" value="UniProtKB-UniPathway"/>
</dbReference>
<keyword evidence="13 19" id="KW-1133">Transmembrane helix</keyword>